<sequence>MILASGPNRYLGYLGDAVKHINLLASAIEPLPTFAESVIRCITFNLLDIRHTCCASIGMQWNYKLPADYGSDFDELREEDEDRVQQLNKLVVNFMDQYNASGVSLKDYISGLWLEQMDRFELEENSKEWTTEEKNKLLSIGVLPEEETADPVDESDIEDEDEDEWWQPGYWNRQFEIIANGGRGRSEEEDLFF</sequence>
<feature type="region of interest" description="Disordered" evidence="1">
    <location>
        <begin position="144"/>
        <end position="163"/>
    </location>
</feature>
<comment type="caution">
    <text evidence="2">The sequence shown here is derived from an EMBL/GenBank/DDBJ whole genome shotgun (WGS) entry which is preliminary data.</text>
</comment>
<proteinExistence type="predicted"/>
<keyword evidence="3" id="KW-1185">Reference proteome</keyword>
<dbReference type="EMBL" id="SKBN01000141">
    <property type="protein sequence ID" value="TGJ82101.1"/>
    <property type="molecule type" value="Genomic_DNA"/>
</dbReference>
<dbReference type="Proteomes" id="UP000297716">
    <property type="component" value="Unassembled WGS sequence"/>
</dbReference>
<organism evidence="2 3">
    <name type="scientific">Xylaria hypoxylon</name>
    <dbReference type="NCBI Taxonomy" id="37992"/>
    <lineage>
        <taxon>Eukaryota</taxon>
        <taxon>Fungi</taxon>
        <taxon>Dikarya</taxon>
        <taxon>Ascomycota</taxon>
        <taxon>Pezizomycotina</taxon>
        <taxon>Sordariomycetes</taxon>
        <taxon>Xylariomycetidae</taxon>
        <taxon>Xylariales</taxon>
        <taxon>Xylariaceae</taxon>
        <taxon>Xylaria</taxon>
    </lineage>
</organism>
<evidence type="ECO:0000313" key="3">
    <source>
        <dbReference type="Proteomes" id="UP000297716"/>
    </source>
</evidence>
<reference evidence="2 3" key="1">
    <citation type="submission" date="2019-03" db="EMBL/GenBank/DDBJ databases">
        <title>Draft genome sequence of Xylaria hypoxylon DSM 108379, a ubiquitous saprotrophic-parasitic fungi on hardwood.</title>
        <authorList>
            <person name="Buettner E."/>
            <person name="Leonhardt S."/>
            <person name="Gebauer A.M."/>
            <person name="Liers C."/>
            <person name="Hofrichter M."/>
            <person name="Kellner H."/>
        </authorList>
    </citation>
    <scope>NUCLEOTIDE SEQUENCE [LARGE SCALE GENOMIC DNA]</scope>
    <source>
        <strain evidence="2 3">DSM 108379</strain>
    </source>
</reference>
<dbReference type="OrthoDB" id="4777734at2759"/>
<gene>
    <name evidence="2" type="ORF">E0Z10_g6673</name>
</gene>
<name>A0A4Z0YRR3_9PEZI</name>
<evidence type="ECO:0000313" key="2">
    <source>
        <dbReference type="EMBL" id="TGJ82101.1"/>
    </source>
</evidence>
<evidence type="ECO:0000256" key="1">
    <source>
        <dbReference type="SAM" id="MobiDB-lite"/>
    </source>
</evidence>
<protein>
    <submittedName>
        <fullName evidence="2">Uncharacterized protein</fullName>
    </submittedName>
</protein>
<accession>A0A4Z0YRR3</accession>
<dbReference type="AlphaFoldDB" id="A0A4Z0YRR3"/>